<evidence type="ECO:0000256" key="18">
    <source>
        <dbReference type="PIRSR" id="PIRSR601233-2"/>
    </source>
</evidence>
<keyword evidence="11 18" id="KW-0342">GTP-binding</keyword>
<evidence type="ECO:0000256" key="17">
    <source>
        <dbReference type="PIRSR" id="PIRSR601233-1"/>
    </source>
</evidence>
<dbReference type="PANTHER" id="PTHR11118:SF1">
    <property type="entry name" value="RNA-SPLICING LIGASE RTCB HOMOLOG"/>
    <property type="match status" value="1"/>
</dbReference>
<evidence type="ECO:0000256" key="14">
    <source>
        <dbReference type="ARBA" id="ARBA00045316"/>
    </source>
</evidence>
<comment type="similarity">
    <text evidence="1 20">Belongs to the RtcB family.</text>
</comment>
<evidence type="ECO:0000256" key="5">
    <source>
        <dbReference type="ARBA" id="ARBA00022723"/>
    </source>
</evidence>
<comment type="subunit">
    <text evidence="2 20">Monomer.</text>
</comment>
<dbReference type="NCBIfam" id="TIGR01443">
    <property type="entry name" value="intein_Cterm"/>
    <property type="match status" value="1"/>
</dbReference>
<evidence type="ECO:0000256" key="7">
    <source>
        <dbReference type="ARBA" id="ARBA00022759"/>
    </source>
</evidence>
<keyword evidence="7" id="KW-0378">Hydrolase</keyword>
<proteinExistence type="inferred from homology"/>
<name>A0A497JGQ2_9ARCH</name>
<comment type="function">
    <text evidence="14">Essential for tRNA splicing and maturation. Acts by directly joining spliced tRNA halves to mature-sized tRNAs. Joins RNA with 2',3'-cyclic-phosphate or 3'-phosphate ends to RNA with 5'-hydroxy ends.</text>
</comment>
<dbReference type="GO" id="GO:0003972">
    <property type="term" value="F:RNA ligase (ATP) activity"/>
    <property type="evidence" value="ECO:0007669"/>
    <property type="project" value="TreeGrafter"/>
</dbReference>
<feature type="binding site" evidence="19">
    <location>
        <position position="546"/>
    </location>
    <ligand>
        <name>Mn(2+)</name>
        <dbReference type="ChEBI" id="CHEBI:29035"/>
        <label>2</label>
    </ligand>
</feature>
<feature type="binding site" evidence="19">
    <location>
        <position position="638"/>
    </location>
    <ligand>
        <name>Mn(2+)</name>
        <dbReference type="ChEBI" id="CHEBI:29035"/>
        <label>2</label>
    </ligand>
</feature>
<evidence type="ECO:0000256" key="16">
    <source>
        <dbReference type="ARBA" id="ARBA00049514"/>
    </source>
</evidence>
<evidence type="ECO:0000256" key="10">
    <source>
        <dbReference type="ARBA" id="ARBA00023000"/>
    </source>
</evidence>
<evidence type="ECO:0000313" key="22">
    <source>
        <dbReference type="EMBL" id="RLG70170.1"/>
    </source>
</evidence>
<feature type="binding site" evidence="18">
    <location>
        <begin position="514"/>
        <end position="518"/>
    </location>
    <ligand>
        <name>GMP</name>
        <dbReference type="ChEBI" id="CHEBI:58115"/>
    </ligand>
</feature>
<dbReference type="FunFam" id="3.90.1860.10:FF:000001">
    <property type="entry name" value="tRNA-splicing ligase RtcB homolog"/>
    <property type="match status" value="1"/>
</dbReference>
<keyword evidence="5 19" id="KW-0479">Metal-binding</keyword>
<dbReference type="Pfam" id="PF01139">
    <property type="entry name" value="RtcB"/>
    <property type="match status" value="1"/>
</dbReference>
<evidence type="ECO:0000259" key="21">
    <source>
        <dbReference type="PROSITE" id="PS50819"/>
    </source>
</evidence>
<dbReference type="GO" id="GO:0004519">
    <property type="term" value="F:endonuclease activity"/>
    <property type="evidence" value="ECO:0007669"/>
    <property type="project" value="UniProtKB-KW"/>
</dbReference>
<dbReference type="AlphaFoldDB" id="A0A497JGQ2"/>
<dbReference type="SUPFAM" id="SSF55608">
    <property type="entry name" value="Homing endonucleases"/>
    <property type="match status" value="1"/>
</dbReference>
<dbReference type="PANTHER" id="PTHR11118">
    <property type="entry name" value="RNA-SPLICING LIGASE RTCB HOMOLOG"/>
    <property type="match status" value="1"/>
</dbReference>
<dbReference type="InterPro" id="IPR036844">
    <property type="entry name" value="Hint_dom_sf"/>
</dbReference>
<dbReference type="InterPro" id="IPR004042">
    <property type="entry name" value="Intein_endonuc_central"/>
</dbReference>
<keyword evidence="6 18" id="KW-0547">Nucleotide-binding</keyword>
<dbReference type="CDD" id="cd00081">
    <property type="entry name" value="Hint"/>
    <property type="match status" value="1"/>
</dbReference>
<keyword evidence="7" id="KW-0255">Endonuclease</keyword>
<feature type="non-terminal residue" evidence="22">
    <location>
        <position position="1"/>
    </location>
</feature>
<dbReference type="InterPro" id="IPR030934">
    <property type="entry name" value="Intein_C"/>
</dbReference>
<evidence type="ECO:0000256" key="3">
    <source>
        <dbReference type="ARBA" id="ARBA00022598"/>
    </source>
</evidence>
<keyword evidence="12 19" id="KW-0464">Manganese</keyword>
<dbReference type="Gene3D" id="3.90.1860.10">
    <property type="entry name" value="tRNA-splicing ligase RtcB"/>
    <property type="match status" value="1"/>
</dbReference>
<evidence type="ECO:0000256" key="8">
    <source>
        <dbReference type="ARBA" id="ARBA00022813"/>
    </source>
</evidence>
<feature type="binding site" evidence="18">
    <location>
        <begin position="713"/>
        <end position="716"/>
    </location>
    <ligand>
        <name>GMP</name>
        <dbReference type="ChEBI" id="CHEBI:58115"/>
    </ligand>
</feature>
<keyword evidence="9" id="KW-0404">Intron homing</keyword>
<comment type="catalytic activity">
    <reaction evidence="16">
        <text>a 3'-end 2',3'-cyclophospho-ribonucleotide-RNA + a 5'-end dephospho-ribonucleoside-RNA + GTP + H2O = a ribonucleotidyl-ribonucleotide-RNA + GMP + diphosphate + H(+)</text>
        <dbReference type="Rhea" id="RHEA:68080"/>
        <dbReference type="Rhea" id="RHEA-COMP:10464"/>
        <dbReference type="Rhea" id="RHEA-COMP:13936"/>
        <dbReference type="Rhea" id="RHEA-COMP:17355"/>
        <dbReference type="ChEBI" id="CHEBI:15377"/>
        <dbReference type="ChEBI" id="CHEBI:15378"/>
        <dbReference type="ChEBI" id="CHEBI:33019"/>
        <dbReference type="ChEBI" id="CHEBI:37565"/>
        <dbReference type="ChEBI" id="CHEBI:58115"/>
        <dbReference type="ChEBI" id="CHEBI:83064"/>
        <dbReference type="ChEBI" id="CHEBI:138284"/>
        <dbReference type="ChEBI" id="CHEBI:173118"/>
        <dbReference type="EC" id="6.5.1.8"/>
    </reaction>
</comment>
<dbReference type="GO" id="GO:0170057">
    <property type="term" value="F:RNA ligase (GTP) activity"/>
    <property type="evidence" value="ECO:0007669"/>
    <property type="project" value="UniProtKB-EC"/>
</dbReference>
<keyword evidence="10" id="KW-0651">Protein splicing</keyword>
<accession>A0A497JGQ2</accession>
<dbReference type="GO" id="GO:0072669">
    <property type="term" value="C:tRNA-splicing ligase complex"/>
    <property type="evidence" value="ECO:0007669"/>
    <property type="project" value="TreeGrafter"/>
</dbReference>
<evidence type="ECO:0000256" key="15">
    <source>
        <dbReference type="ARBA" id="ARBA00047746"/>
    </source>
</evidence>
<protein>
    <recommendedName>
        <fullName evidence="13 20">tRNA-splicing ligase RtcB</fullName>
        <ecNumber evidence="20">6.5.1.-</ecNumber>
    </recommendedName>
</protein>
<dbReference type="SUPFAM" id="SSF51294">
    <property type="entry name" value="Hedgehog/intein (Hint) domain"/>
    <property type="match status" value="1"/>
</dbReference>
<comment type="catalytic activity">
    <reaction evidence="15">
        <text>a 3'-end 3'-phospho-ribonucleotide-RNA + a 5'-end dephospho-ribonucleoside-RNA + GTP = a ribonucleotidyl-ribonucleotide-RNA + GMP + diphosphate</text>
        <dbReference type="Rhea" id="RHEA:68076"/>
        <dbReference type="Rhea" id="RHEA-COMP:10463"/>
        <dbReference type="Rhea" id="RHEA-COMP:13936"/>
        <dbReference type="Rhea" id="RHEA-COMP:17355"/>
        <dbReference type="ChEBI" id="CHEBI:33019"/>
        <dbReference type="ChEBI" id="CHEBI:37565"/>
        <dbReference type="ChEBI" id="CHEBI:58115"/>
        <dbReference type="ChEBI" id="CHEBI:83062"/>
        <dbReference type="ChEBI" id="CHEBI:138284"/>
        <dbReference type="ChEBI" id="CHEBI:173118"/>
        <dbReference type="EC" id="6.5.1.8"/>
    </reaction>
</comment>
<evidence type="ECO:0000313" key="23">
    <source>
        <dbReference type="Proteomes" id="UP000277633"/>
    </source>
</evidence>
<gene>
    <name evidence="20" type="primary">rtcB</name>
    <name evidence="22" type="ORF">DRO07_00815</name>
</gene>
<feature type="binding site" evidence="18">
    <location>
        <position position="694"/>
    </location>
    <ligand>
        <name>GMP</name>
        <dbReference type="ChEBI" id="CHEBI:58115"/>
    </ligand>
</feature>
<dbReference type="Gene3D" id="3.10.28.10">
    <property type="entry name" value="Homing endonucleases"/>
    <property type="match status" value="1"/>
</dbReference>
<keyword evidence="3 20" id="KW-0436">Ligase</keyword>
<dbReference type="InterPro" id="IPR027434">
    <property type="entry name" value="Homing_endonucl"/>
</dbReference>
<feature type="binding site" evidence="18">
    <location>
        <position position="789"/>
    </location>
    <ligand>
        <name>GMP</name>
        <dbReference type="ChEBI" id="CHEBI:58115"/>
    </ligand>
</feature>
<dbReference type="GO" id="GO:0006314">
    <property type="term" value="P:intron homing"/>
    <property type="evidence" value="ECO:0007669"/>
    <property type="project" value="UniProtKB-KW"/>
</dbReference>
<dbReference type="PROSITE" id="PS50819">
    <property type="entry name" value="INTEIN_ENDONUCLEASE"/>
    <property type="match status" value="1"/>
</dbReference>
<evidence type="ECO:0000256" key="19">
    <source>
        <dbReference type="PIRSR" id="PIRSR601233-3"/>
    </source>
</evidence>
<feature type="domain" description="DOD-type homing endonuclease" evidence="21">
    <location>
        <begin position="64"/>
        <end position="231"/>
    </location>
</feature>
<dbReference type="GO" id="GO:0006388">
    <property type="term" value="P:tRNA splicing, via endonucleolytic cleavage and ligation"/>
    <property type="evidence" value="ECO:0007669"/>
    <property type="project" value="UniProtKB-ARBA"/>
</dbReference>
<evidence type="ECO:0000256" key="6">
    <source>
        <dbReference type="ARBA" id="ARBA00022741"/>
    </source>
</evidence>
<dbReference type="PROSITE" id="PS50818">
    <property type="entry name" value="INTEIN_C_TER"/>
    <property type="match status" value="1"/>
</dbReference>
<feature type="active site" description="GMP-histidine intermediate" evidence="17">
    <location>
        <position position="713"/>
    </location>
</feature>
<dbReference type="GO" id="GO:0046872">
    <property type="term" value="F:metal ion binding"/>
    <property type="evidence" value="ECO:0007669"/>
    <property type="project" value="UniProtKB-UniRule"/>
</dbReference>
<feature type="binding site" evidence="18">
    <location>
        <begin position="687"/>
        <end position="690"/>
    </location>
    <ligand>
        <name>GMP</name>
        <dbReference type="ChEBI" id="CHEBI:58115"/>
    </ligand>
</feature>
<evidence type="ECO:0000256" key="9">
    <source>
        <dbReference type="ARBA" id="ARBA00022886"/>
    </source>
</evidence>
<sequence length="790" mass="89377">PFEGVPYEKPKNKTIVDENKIKEVLKKHGYKDKVKMKQVVEELKKRGLLPLKLNNEKVPFLIKLIGYSFGDGHVSLTKEYANVSFYGKAGDLQNILDDLKKIGYSTTIYSRKRKHRINTSYREVSFTYTEHSINCGAHSLAALFIAMGAPERNKARGDFEIPQWLMEAPLWYKRLFLAAFFGAELSSPKTVTKHGYNFYGPVLSINKKENVVKSGKKFLMQIKKLLSEFGIKSRLIKERIEYKNKAGEVSIRLRLQISSESKNLIRLYKKVGFEYNTEKRFLGNVTIQYLTLKEKILELRKKIEKEVKELRNKGFSSREIKKVFCQKYINSRFIERCIWGGRKTAPRISFVFPKFGEFIKTYTTGLGKSGVVWEKITRIETISFRGKVYDFTLGHEAHNFIANGFVVSNCGVRTLKTPLKRQDIEAVKEKLAEALFREIPAGLGSEGELRLNPSEIDEVLVGGAEYVINRGYGFKEDLEYTELNGKAPNADPHNVSQKAKQRQYRQVGTLGSGNHYLEVQYIEEIFDENAAKAFGISEGQILVSIHCGSRALGHQIGMDYIQELRRATQKHGIKLRDKELVCAPIQSEEGQRYLSAVNAGMNCAFANRQVLAHLTRKVFAKVLGLDEKEVKTLYDVGHNTAKIERHEINGESREVLVHRKGSTRGFGPGREEIPAEYRKVGQPILVGGTMGTASYILTGTEKGMQECFGSGVHGAGRKMSRHAAIKRFRGERIAAELKHKGIIIKAHSWRGAAEEAPQAYKDIDIVVNVMDASGINKKVARLRPIITIKG</sequence>
<evidence type="ECO:0000256" key="4">
    <source>
        <dbReference type="ARBA" id="ARBA00022722"/>
    </source>
</evidence>
<organism evidence="22 23">
    <name type="scientific">Candidatus Iainarchaeum sp</name>
    <dbReference type="NCBI Taxonomy" id="3101447"/>
    <lineage>
        <taxon>Archaea</taxon>
        <taxon>Candidatus Iainarchaeota</taxon>
        <taxon>Candidatus Iainarchaeia</taxon>
        <taxon>Candidatus Iainarchaeales</taxon>
        <taxon>Candidatus Iainarchaeaceae</taxon>
        <taxon>Candidatus Iainarchaeum</taxon>
    </lineage>
</organism>
<comment type="caution">
    <text evidence="22">The sequence shown here is derived from an EMBL/GenBank/DDBJ whole genome shotgun (WGS) entry which is preliminary data.</text>
</comment>
<keyword evidence="8" id="KW-0068">Autocatalytic cleavage</keyword>
<dbReference type="InterPro" id="IPR036025">
    <property type="entry name" value="RtcB-like_sf"/>
</dbReference>
<dbReference type="SUPFAM" id="SSF103365">
    <property type="entry name" value="Hypothetical protein PH1602"/>
    <property type="match status" value="1"/>
</dbReference>
<feature type="binding site" evidence="19">
    <location>
        <position position="515"/>
    </location>
    <ligand>
        <name>Mn(2+)</name>
        <dbReference type="ChEBI" id="CHEBI:29035"/>
        <label>1</label>
    </ligand>
</feature>
<dbReference type="InterPro" id="IPR001233">
    <property type="entry name" value="RtcB"/>
</dbReference>
<dbReference type="GO" id="GO:0005525">
    <property type="term" value="F:GTP binding"/>
    <property type="evidence" value="ECO:0007669"/>
    <property type="project" value="UniProtKB-KW"/>
</dbReference>
<dbReference type="EC" id="6.5.1.-" evidence="20"/>
<feature type="binding site" evidence="18">
    <location>
        <begin position="638"/>
        <end position="639"/>
    </location>
    <ligand>
        <name>GMP</name>
        <dbReference type="ChEBI" id="CHEBI:58115"/>
    </ligand>
</feature>
<evidence type="ECO:0000256" key="13">
    <source>
        <dbReference type="ARBA" id="ARBA00033766"/>
    </source>
</evidence>
<dbReference type="Proteomes" id="UP000277633">
    <property type="component" value="Unassembled WGS sequence"/>
</dbReference>
<keyword evidence="4" id="KW-0540">Nuclease</keyword>
<dbReference type="InterPro" id="IPR003586">
    <property type="entry name" value="Hint_dom_C"/>
</dbReference>
<evidence type="ECO:0000256" key="20">
    <source>
        <dbReference type="RuleBase" id="RU371113"/>
    </source>
</evidence>
<comment type="cofactor">
    <cofactor evidence="19 20">
        <name>Mn(2+)</name>
        <dbReference type="ChEBI" id="CHEBI:29035"/>
    </cofactor>
    <text evidence="19 20">Binds 2 manganese ions per subunit.</text>
</comment>
<evidence type="ECO:0000256" key="2">
    <source>
        <dbReference type="ARBA" id="ARBA00011245"/>
    </source>
</evidence>
<reference evidence="22 23" key="1">
    <citation type="submission" date="2018-06" db="EMBL/GenBank/DDBJ databases">
        <title>Extensive metabolic versatility and redundancy in microbially diverse, dynamic hydrothermal sediments.</title>
        <authorList>
            <person name="Dombrowski N."/>
            <person name="Teske A."/>
            <person name="Baker B.J."/>
        </authorList>
    </citation>
    <scope>NUCLEOTIDE SEQUENCE [LARGE SCALE GENOMIC DNA]</scope>
    <source>
        <strain evidence="22">B9_G13</strain>
    </source>
</reference>
<dbReference type="EMBL" id="QMWO01000017">
    <property type="protein sequence ID" value="RLG70170.1"/>
    <property type="molecule type" value="Genomic_DNA"/>
</dbReference>
<evidence type="ECO:0000256" key="12">
    <source>
        <dbReference type="ARBA" id="ARBA00023211"/>
    </source>
</evidence>
<dbReference type="SMART" id="SM00305">
    <property type="entry name" value="HintC"/>
    <property type="match status" value="1"/>
</dbReference>
<evidence type="ECO:0000256" key="11">
    <source>
        <dbReference type="ARBA" id="ARBA00023134"/>
    </source>
</evidence>
<evidence type="ECO:0000256" key="1">
    <source>
        <dbReference type="ARBA" id="ARBA00008071"/>
    </source>
</evidence>